<keyword evidence="6" id="KW-1185">Reference proteome</keyword>
<dbReference type="AlphaFoldDB" id="L7LEN9"/>
<keyword evidence="2" id="KW-0489">Methyltransferase</keyword>
<organism evidence="5 6">
    <name type="scientific">Gordonia hirsuta DSM 44140 = NBRC 16056</name>
    <dbReference type="NCBI Taxonomy" id="1121927"/>
    <lineage>
        <taxon>Bacteria</taxon>
        <taxon>Bacillati</taxon>
        <taxon>Actinomycetota</taxon>
        <taxon>Actinomycetes</taxon>
        <taxon>Mycobacteriales</taxon>
        <taxon>Gordoniaceae</taxon>
        <taxon>Gordonia</taxon>
    </lineage>
</organism>
<comment type="caution">
    <text evidence="5">The sequence shown here is derived from an EMBL/GenBank/DDBJ whole genome shotgun (WGS) entry which is preliminary data.</text>
</comment>
<name>L7LEN9_9ACTN</name>
<protein>
    <recommendedName>
        <fullName evidence="4">Methyltransferase type 11 domain-containing protein</fullName>
    </recommendedName>
</protein>
<gene>
    <name evidence="5" type="ORF">GOHSU_42_00240</name>
</gene>
<feature type="domain" description="Methyltransferase type 11" evidence="4">
    <location>
        <begin position="50"/>
        <end position="138"/>
    </location>
</feature>
<keyword evidence="3" id="KW-0808">Transferase</keyword>
<dbReference type="EMBL" id="BANT01000042">
    <property type="protein sequence ID" value="GAC58532.1"/>
    <property type="molecule type" value="Genomic_DNA"/>
</dbReference>
<evidence type="ECO:0000256" key="1">
    <source>
        <dbReference type="ARBA" id="ARBA00008361"/>
    </source>
</evidence>
<dbReference type="GO" id="GO:0032259">
    <property type="term" value="P:methylation"/>
    <property type="evidence" value="ECO:0007669"/>
    <property type="project" value="UniProtKB-KW"/>
</dbReference>
<dbReference type="InterPro" id="IPR029063">
    <property type="entry name" value="SAM-dependent_MTases_sf"/>
</dbReference>
<reference evidence="5 6" key="1">
    <citation type="submission" date="2012-12" db="EMBL/GenBank/DDBJ databases">
        <title>Whole genome shotgun sequence of Gordonia hirsuta NBRC 16056.</title>
        <authorList>
            <person name="Isaki-Nakamura S."/>
            <person name="Hosoyama A."/>
            <person name="Tsuchikane K."/>
            <person name="Katsumata H."/>
            <person name="Baba S."/>
            <person name="Yamazaki S."/>
            <person name="Fujita N."/>
        </authorList>
    </citation>
    <scope>NUCLEOTIDE SEQUENCE [LARGE SCALE GENOMIC DNA]</scope>
    <source>
        <strain evidence="5 6">NBRC 16056</strain>
    </source>
</reference>
<dbReference type="SUPFAM" id="SSF53335">
    <property type="entry name" value="S-adenosyl-L-methionine-dependent methyltransferases"/>
    <property type="match status" value="1"/>
</dbReference>
<dbReference type="PANTHER" id="PTHR44942:SF4">
    <property type="entry name" value="METHYLTRANSFERASE TYPE 11 DOMAIN-CONTAINING PROTEIN"/>
    <property type="match status" value="1"/>
</dbReference>
<dbReference type="Pfam" id="PF08241">
    <property type="entry name" value="Methyltransf_11"/>
    <property type="match status" value="1"/>
</dbReference>
<dbReference type="eggNOG" id="COG0500">
    <property type="taxonomic scope" value="Bacteria"/>
</dbReference>
<dbReference type="Proteomes" id="UP000053405">
    <property type="component" value="Unassembled WGS sequence"/>
</dbReference>
<accession>L7LEN9</accession>
<dbReference type="InterPro" id="IPR051052">
    <property type="entry name" value="Diverse_substrate_MTase"/>
</dbReference>
<dbReference type="PANTHER" id="PTHR44942">
    <property type="entry name" value="METHYLTRANSF_11 DOMAIN-CONTAINING PROTEIN"/>
    <property type="match status" value="1"/>
</dbReference>
<dbReference type="GO" id="GO:0008757">
    <property type="term" value="F:S-adenosylmethionine-dependent methyltransferase activity"/>
    <property type="evidence" value="ECO:0007669"/>
    <property type="project" value="InterPro"/>
</dbReference>
<evidence type="ECO:0000256" key="3">
    <source>
        <dbReference type="ARBA" id="ARBA00022679"/>
    </source>
</evidence>
<evidence type="ECO:0000313" key="5">
    <source>
        <dbReference type="EMBL" id="GAC58532.1"/>
    </source>
</evidence>
<dbReference type="InterPro" id="IPR013216">
    <property type="entry name" value="Methyltransf_11"/>
</dbReference>
<dbReference type="CDD" id="cd02440">
    <property type="entry name" value="AdoMet_MTases"/>
    <property type="match status" value="1"/>
</dbReference>
<evidence type="ECO:0000259" key="4">
    <source>
        <dbReference type="Pfam" id="PF08241"/>
    </source>
</evidence>
<sequence>MSSRSAGGERHESPNWFLTGSGDYAAHRPTYPPELAVRLADLAPARNLAVDVGCGSGQFTTALAEQFERVLGLDPSADQIAHAALGAGVEYRVAPAEKTGLPDGCADLITVAQAAHWFDLPAFYAEARRIAADGAVLALITYGAVQTDPAVTQRFSAFHDRRIAPYWPPQRRHVDQGYALLEFPFEQIALSLPPIERNWTLTQFLDYLDTWSAVRRADQTGARGLVQEARTELAPLWGAGPRPVRWPVTVLAARLNR</sequence>
<proteinExistence type="inferred from homology"/>
<dbReference type="OrthoDB" id="9797252at2"/>
<evidence type="ECO:0000256" key="2">
    <source>
        <dbReference type="ARBA" id="ARBA00022603"/>
    </source>
</evidence>
<evidence type="ECO:0000313" key="6">
    <source>
        <dbReference type="Proteomes" id="UP000053405"/>
    </source>
</evidence>
<dbReference type="STRING" id="1121927.GOHSU_42_00240"/>
<dbReference type="RefSeq" id="WP_005942869.1">
    <property type="nucleotide sequence ID" value="NZ_ATVK01000060.1"/>
</dbReference>
<comment type="similarity">
    <text evidence="1">Belongs to the methyltransferase superfamily.</text>
</comment>
<dbReference type="Gene3D" id="3.40.50.150">
    <property type="entry name" value="Vaccinia Virus protein VP39"/>
    <property type="match status" value="1"/>
</dbReference>